<dbReference type="InParanoid" id="G3HIR0"/>
<dbReference type="EMBL" id="JH000407">
    <property type="protein sequence ID" value="EGW00936.1"/>
    <property type="molecule type" value="Genomic_DNA"/>
</dbReference>
<name>G3HIR0_CRIGR</name>
<evidence type="ECO:0000313" key="1">
    <source>
        <dbReference type="EMBL" id="EGW00936.1"/>
    </source>
</evidence>
<reference evidence="2" key="1">
    <citation type="journal article" date="2011" name="Nat. Biotechnol.">
        <title>The genomic sequence of the Chinese hamster ovary (CHO)-K1 cell line.</title>
        <authorList>
            <person name="Xu X."/>
            <person name="Nagarajan H."/>
            <person name="Lewis N.E."/>
            <person name="Pan S."/>
            <person name="Cai Z."/>
            <person name="Liu X."/>
            <person name="Chen W."/>
            <person name="Xie M."/>
            <person name="Wang W."/>
            <person name="Hammond S."/>
            <person name="Andersen M.R."/>
            <person name="Neff N."/>
            <person name="Passarelli B."/>
            <person name="Koh W."/>
            <person name="Fan H.C."/>
            <person name="Wang J."/>
            <person name="Gui Y."/>
            <person name="Lee K.H."/>
            <person name="Betenbaugh M.J."/>
            <person name="Quake S.R."/>
            <person name="Famili I."/>
            <person name="Palsson B.O."/>
            <person name="Wang J."/>
        </authorList>
    </citation>
    <scope>NUCLEOTIDE SEQUENCE [LARGE SCALE GENOMIC DNA]</scope>
    <source>
        <strain evidence="2">CHO K1 cell line</strain>
    </source>
</reference>
<organism evidence="1 2">
    <name type="scientific">Cricetulus griseus</name>
    <name type="common">Chinese hamster</name>
    <name type="synonym">Cricetulus barabensis griseus</name>
    <dbReference type="NCBI Taxonomy" id="10029"/>
    <lineage>
        <taxon>Eukaryota</taxon>
        <taxon>Metazoa</taxon>
        <taxon>Chordata</taxon>
        <taxon>Craniata</taxon>
        <taxon>Vertebrata</taxon>
        <taxon>Euteleostomi</taxon>
        <taxon>Mammalia</taxon>
        <taxon>Eutheria</taxon>
        <taxon>Euarchontoglires</taxon>
        <taxon>Glires</taxon>
        <taxon>Rodentia</taxon>
        <taxon>Myomorpha</taxon>
        <taxon>Muroidea</taxon>
        <taxon>Cricetidae</taxon>
        <taxon>Cricetinae</taxon>
        <taxon>Cricetulus</taxon>
    </lineage>
</organism>
<accession>G3HIR0</accession>
<evidence type="ECO:0000313" key="2">
    <source>
        <dbReference type="Proteomes" id="UP000001075"/>
    </source>
</evidence>
<dbReference type="AlphaFoldDB" id="G3HIR0"/>
<dbReference type="Proteomes" id="UP000001075">
    <property type="component" value="Unassembled WGS sequence"/>
</dbReference>
<sequence>MKLVRLWDLRRKGSVQRAKSQLCEEEGSGEAHQGSLRSFISNLSRNGLWNPSFDKGKNLQNSKNQISKKKSRITNYAAFGLVGKREKKGKYH</sequence>
<proteinExistence type="predicted"/>
<gene>
    <name evidence="1" type="ORF">I79_010536</name>
</gene>
<protein>
    <submittedName>
        <fullName evidence="1">Uncharacterized protein</fullName>
    </submittedName>
</protein>